<dbReference type="Pfam" id="PF08284">
    <property type="entry name" value="RVP_2"/>
    <property type="match status" value="1"/>
</dbReference>
<keyword evidence="7" id="KW-0695">RNA-directed DNA polymerase</keyword>
<gene>
    <name evidence="10" type="ORF">Tci_047063</name>
</gene>
<dbReference type="GO" id="GO:0016787">
    <property type="term" value="F:hydrolase activity"/>
    <property type="evidence" value="ECO:0007669"/>
    <property type="project" value="UniProtKB-KW"/>
</dbReference>
<dbReference type="PANTHER" id="PTHR37984:SF5">
    <property type="entry name" value="PROTEIN NYNRIN-LIKE"/>
    <property type="match status" value="1"/>
</dbReference>
<dbReference type="CDD" id="cd00303">
    <property type="entry name" value="retropepsin_like"/>
    <property type="match status" value="1"/>
</dbReference>
<dbReference type="SUPFAM" id="SSF50630">
    <property type="entry name" value="Acid proteases"/>
    <property type="match status" value="1"/>
</dbReference>
<protein>
    <recommendedName>
        <fullName evidence="1">RNA-directed DNA polymerase</fullName>
        <ecNumber evidence="1">2.7.7.49</ecNumber>
    </recommendedName>
</protein>
<dbReference type="Gene3D" id="3.30.70.270">
    <property type="match status" value="1"/>
</dbReference>
<evidence type="ECO:0000256" key="8">
    <source>
        <dbReference type="SAM" id="MobiDB-lite"/>
    </source>
</evidence>
<dbReference type="PANTHER" id="PTHR37984">
    <property type="entry name" value="PROTEIN CBG26694"/>
    <property type="match status" value="1"/>
</dbReference>
<dbReference type="Pfam" id="PF00078">
    <property type="entry name" value="RVT_1"/>
    <property type="match status" value="1"/>
</dbReference>
<evidence type="ECO:0000256" key="2">
    <source>
        <dbReference type="ARBA" id="ARBA00022679"/>
    </source>
</evidence>
<evidence type="ECO:0000313" key="10">
    <source>
        <dbReference type="EMBL" id="GEU75085.1"/>
    </source>
</evidence>
<sequence>MSSDNASSAVTYTYISFDSDGPSWGIPLMNASELPEMDPYEEVEDQPYADDASPIVESPGHIVDSDLMEEDSIDYPDKPEDDDDNPKEDPEEEHTDYPADGGDGDDEPFDDDDNNDTDYEDEEPTNDEDDDKEEEHLAPTDSSAVPVVDPISSVGDTKAFETDDSAPTPRSPQTRILFLRHISAPLGHRIVMIRMRDDILEEDMTSQRRFIFTAPPLGCDVAESSVVATARTPRGQYDFVDTVEARQGLIHSPGHDTWTIARAVDRAGEVGYVRALQASKHRMMTSIEEVNLRISYQAQVRSEKQRTAYETELHEGVKDLAVRQMMRIHVLEARAQIDTVEDIGSHDAAYARTWGTHKKKLMEKYCPKGNVHPSVETARGMVILPMINRGNGNGNGVAQGRTYASGGRGASPDFNIIMGTFLLNNRYVTILFDTSADRSFVSTTFSALINITPTTLENHYDVELADGKIIGINTIIRGCTLNFMNQPFNIDLMLVPLGSFDVIIGMDWLTKYHGVICDEKIVRVPKPKTSQGKRLKDVSIVKDFPEVFPEDLSGIPPARQVEFQIDLVPDLSDKGFIRPSSSPWGAPVLFVKKKDGSFRMCIDYHELNKLTMKNRYPLPIINDLFDQLQGSSVYTKIDLRSGYHQLRVRKEDILKNTFRMRYGHYEFQVMPFGLTNAPAIFMDLVIRVCKPYLDKFVIVFIDDILIFKEHEGHLKLSLELLKKEELYAKFSKCKLWIPKVQFLGYVIDTKGIPVDPTKIESIKDWESPKNPTEICHFFRTRLGAVLMQNEKLIAYASRQLKIHEKNYTTHDLELRAIVAALKMWRHYLYGTKCIVFTNHKSLQHIIDQKELNMRQRRWLELLSDYNYEIRYHPGKANVVADALTRQERSKPLRVRALVMTIGLNLPKQILEAQIKALKPENLTSEDVRGMLRQDLTKQKLEPRADETLCLYNRSWLPCYGILRTLIMHESHNLKYSIHSGSDKMYQDLKQLYWCLT</sequence>
<dbReference type="InterPro" id="IPR043502">
    <property type="entry name" value="DNA/RNA_pol_sf"/>
</dbReference>
<feature type="compositionally biased region" description="Acidic residues" evidence="8">
    <location>
        <begin position="102"/>
        <end position="133"/>
    </location>
</feature>
<dbReference type="GO" id="GO:0004519">
    <property type="term" value="F:endonuclease activity"/>
    <property type="evidence" value="ECO:0007669"/>
    <property type="project" value="UniProtKB-KW"/>
</dbReference>
<name>A0A6L2MRW0_TANCI</name>
<dbReference type="PROSITE" id="PS50878">
    <property type="entry name" value="RT_POL"/>
    <property type="match status" value="1"/>
</dbReference>
<dbReference type="GO" id="GO:0003964">
    <property type="term" value="F:RNA-directed DNA polymerase activity"/>
    <property type="evidence" value="ECO:0007669"/>
    <property type="project" value="UniProtKB-KW"/>
</dbReference>
<dbReference type="AlphaFoldDB" id="A0A6L2MRW0"/>
<dbReference type="CDD" id="cd01647">
    <property type="entry name" value="RT_LTR"/>
    <property type="match status" value="1"/>
</dbReference>
<feature type="compositionally biased region" description="Acidic residues" evidence="8">
    <location>
        <begin position="35"/>
        <end position="48"/>
    </location>
</feature>
<dbReference type="Gene3D" id="2.40.70.10">
    <property type="entry name" value="Acid Proteases"/>
    <property type="match status" value="1"/>
</dbReference>
<evidence type="ECO:0000259" key="9">
    <source>
        <dbReference type="PROSITE" id="PS50878"/>
    </source>
</evidence>
<dbReference type="EMBL" id="BKCJ010007012">
    <property type="protein sequence ID" value="GEU75085.1"/>
    <property type="molecule type" value="Genomic_DNA"/>
</dbReference>
<evidence type="ECO:0000256" key="7">
    <source>
        <dbReference type="ARBA" id="ARBA00022918"/>
    </source>
</evidence>
<dbReference type="InterPro" id="IPR050951">
    <property type="entry name" value="Retrovirus_Pol_polyprotein"/>
</dbReference>
<organism evidence="10">
    <name type="scientific">Tanacetum cinerariifolium</name>
    <name type="common">Dalmatian daisy</name>
    <name type="synonym">Chrysanthemum cinerariifolium</name>
    <dbReference type="NCBI Taxonomy" id="118510"/>
    <lineage>
        <taxon>Eukaryota</taxon>
        <taxon>Viridiplantae</taxon>
        <taxon>Streptophyta</taxon>
        <taxon>Embryophyta</taxon>
        <taxon>Tracheophyta</taxon>
        <taxon>Spermatophyta</taxon>
        <taxon>Magnoliopsida</taxon>
        <taxon>eudicotyledons</taxon>
        <taxon>Gunneridae</taxon>
        <taxon>Pentapetalae</taxon>
        <taxon>asterids</taxon>
        <taxon>campanulids</taxon>
        <taxon>Asterales</taxon>
        <taxon>Asteraceae</taxon>
        <taxon>Asteroideae</taxon>
        <taxon>Anthemideae</taxon>
        <taxon>Anthemidinae</taxon>
        <taxon>Tanacetum</taxon>
    </lineage>
</organism>
<evidence type="ECO:0000256" key="6">
    <source>
        <dbReference type="ARBA" id="ARBA00022801"/>
    </source>
</evidence>
<keyword evidence="6" id="KW-0378">Hydrolase</keyword>
<dbReference type="InterPro" id="IPR000477">
    <property type="entry name" value="RT_dom"/>
</dbReference>
<evidence type="ECO:0000256" key="3">
    <source>
        <dbReference type="ARBA" id="ARBA00022695"/>
    </source>
</evidence>
<dbReference type="Gene3D" id="3.10.10.10">
    <property type="entry name" value="HIV Type 1 Reverse Transcriptase, subunit A, domain 1"/>
    <property type="match status" value="1"/>
</dbReference>
<dbReference type="CDD" id="cd09274">
    <property type="entry name" value="RNase_HI_RT_Ty3"/>
    <property type="match status" value="1"/>
</dbReference>
<reference evidence="10" key="1">
    <citation type="journal article" date="2019" name="Sci. Rep.">
        <title>Draft genome of Tanacetum cinerariifolium, the natural source of mosquito coil.</title>
        <authorList>
            <person name="Yamashiro T."/>
            <person name="Shiraishi A."/>
            <person name="Satake H."/>
            <person name="Nakayama K."/>
        </authorList>
    </citation>
    <scope>NUCLEOTIDE SEQUENCE</scope>
</reference>
<proteinExistence type="predicted"/>
<evidence type="ECO:0000256" key="5">
    <source>
        <dbReference type="ARBA" id="ARBA00022759"/>
    </source>
</evidence>
<evidence type="ECO:0000256" key="4">
    <source>
        <dbReference type="ARBA" id="ARBA00022722"/>
    </source>
</evidence>
<dbReference type="InterPro" id="IPR021109">
    <property type="entry name" value="Peptidase_aspartic_dom_sf"/>
</dbReference>
<feature type="region of interest" description="Disordered" evidence="8">
    <location>
        <begin position="35"/>
        <end position="172"/>
    </location>
</feature>
<dbReference type="SUPFAM" id="SSF56672">
    <property type="entry name" value="DNA/RNA polymerases"/>
    <property type="match status" value="1"/>
</dbReference>
<comment type="caution">
    <text evidence="10">The sequence shown here is derived from an EMBL/GenBank/DDBJ whole genome shotgun (WGS) entry which is preliminary data.</text>
</comment>
<keyword evidence="2" id="KW-0808">Transferase</keyword>
<dbReference type="InterPro" id="IPR043128">
    <property type="entry name" value="Rev_trsase/Diguanyl_cyclase"/>
</dbReference>
<keyword evidence="3" id="KW-0548">Nucleotidyltransferase</keyword>
<feature type="compositionally biased region" description="Acidic residues" evidence="8">
    <location>
        <begin position="66"/>
        <end position="94"/>
    </location>
</feature>
<dbReference type="EC" id="2.7.7.49" evidence="1"/>
<keyword evidence="5" id="KW-0255">Endonuclease</keyword>
<accession>A0A6L2MRW0</accession>
<evidence type="ECO:0000256" key="1">
    <source>
        <dbReference type="ARBA" id="ARBA00012493"/>
    </source>
</evidence>
<dbReference type="InterPro" id="IPR041373">
    <property type="entry name" value="RT_RNaseH"/>
</dbReference>
<keyword evidence="4" id="KW-0540">Nuclease</keyword>
<feature type="domain" description="Reverse transcriptase" evidence="9">
    <location>
        <begin position="572"/>
        <end position="747"/>
    </location>
</feature>
<dbReference type="Pfam" id="PF17917">
    <property type="entry name" value="RT_RNaseH"/>
    <property type="match status" value="1"/>
</dbReference>